<dbReference type="SUPFAM" id="SSF52283">
    <property type="entry name" value="Formate/glycerate dehydrogenase catalytic domain-like"/>
    <property type="match status" value="1"/>
</dbReference>
<evidence type="ECO:0000256" key="1">
    <source>
        <dbReference type="ARBA" id="ARBA00023002"/>
    </source>
</evidence>
<evidence type="ECO:0000313" key="5">
    <source>
        <dbReference type="Proteomes" id="UP001596435"/>
    </source>
</evidence>
<organism evidence="4 5">
    <name type="scientific">Kitasatospora paranensis</name>
    <dbReference type="NCBI Taxonomy" id="258053"/>
    <lineage>
        <taxon>Bacteria</taxon>
        <taxon>Bacillati</taxon>
        <taxon>Actinomycetota</taxon>
        <taxon>Actinomycetes</taxon>
        <taxon>Kitasatosporales</taxon>
        <taxon>Streptomycetaceae</taxon>
        <taxon>Kitasatospora</taxon>
    </lineage>
</organism>
<evidence type="ECO:0000313" key="4">
    <source>
        <dbReference type="EMBL" id="MFC7181551.1"/>
    </source>
</evidence>
<dbReference type="InterPro" id="IPR006140">
    <property type="entry name" value="D-isomer_DH_NAD-bd"/>
</dbReference>
<dbReference type="PANTHER" id="PTHR43333">
    <property type="entry name" value="2-HACID_DH_C DOMAIN-CONTAINING PROTEIN"/>
    <property type="match status" value="1"/>
</dbReference>
<dbReference type="PROSITE" id="PS00671">
    <property type="entry name" value="D_2_HYDROXYACID_DH_3"/>
    <property type="match status" value="1"/>
</dbReference>
<sequence>MSPATGPRAGQPAAVLLPYPPEQVGGAPGLSVTVWDGRGPEPPEQVLREIGFFVVPYTLASAALPLLPRMSRLQVVQSLSAGVDDLRPFVPPGVTLCNARGVHDASTAELAVTLVLAALRGVPGFVRAQDEGRWQGGSFPALADRTVLLVGHGAIGAAVEERLVPFECGILRVARSARAAARGPVHALADLPELLRQADVVVLTVPLTDATRGLVDARFLAALKDGALLVNVARGPVVDTAALLAELQAGRLHAALDVTDPEPLPTGHPLWHAPNTLISPHVGGNSSAFLPRALRLIRTQLARYTAGERPENVVLGPGA</sequence>
<name>A0ABW2FWC9_9ACTN</name>
<evidence type="ECO:0000259" key="3">
    <source>
        <dbReference type="Pfam" id="PF02826"/>
    </source>
</evidence>
<dbReference type="PANTHER" id="PTHR43333:SF1">
    <property type="entry name" value="D-ISOMER SPECIFIC 2-HYDROXYACID DEHYDROGENASE NAD-BINDING DOMAIN-CONTAINING PROTEIN"/>
    <property type="match status" value="1"/>
</dbReference>
<dbReference type="Pfam" id="PF02826">
    <property type="entry name" value="2-Hacid_dh_C"/>
    <property type="match status" value="1"/>
</dbReference>
<keyword evidence="2" id="KW-0520">NAD</keyword>
<dbReference type="RefSeq" id="WP_345704356.1">
    <property type="nucleotide sequence ID" value="NZ_BAABKV010000001.1"/>
</dbReference>
<dbReference type="CDD" id="cd12166">
    <property type="entry name" value="2-Hacid_dh_7"/>
    <property type="match status" value="1"/>
</dbReference>
<dbReference type="SUPFAM" id="SSF51735">
    <property type="entry name" value="NAD(P)-binding Rossmann-fold domains"/>
    <property type="match status" value="1"/>
</dbReference>
<protein>
    <submittedName>
        <fullName evidence="4">2-hydroxyacid dehydrogenase</fullName>
    </submittedName>
</protein>
<evidence type="ECO:0000256" key="2">
    <source>
        <dbReference type="ARBA" id="ARBA00023027"/>
    </source>
</evidence>
<reference evidence="5" key="1">
    <citation type="journal article" date="2019" name="Int. J. Syst. Evol. Microbiol.">
        <title>The Global Catalogue of Microorganisms (GCM) 10K type strain sequencing project: providing services to taxonomists for standard genome sequencing and annotation.</title>
        <authorList>
            <consortium name="The Broad Institute Genomics Platform"/>
            <consortium name="The Broad Institute Genome Sequencing Center for Infectious Disease"/>
            <person name="Wu L."/>
            <person name="Ma J."/>
        </authorList>
    </citation>
    <scope>NUCLEOTIDE SEQUENCE [LARGE SCALE GENOMIC DNA]</scope>
    <source>
        <strain evidence="5">CGMCC 1.12859</strain>
    </source>
</reference>
<feature type="domain" description="D-isomer specific 2-hydroxyacid dehydrogenase NAD-binding" evidence="3">
    <location>
        <begin position="113"/>
        <end position="283"/>
    </location>
</feature>
<dbReference type="InterPro" id="IPR036291">
    <property type="entry name" value="NAD(P)-bd_dom_sf"/>
</dbReference>
<proteinExistence type="predicted"/>
<dbReference type="InterPro" id="IPR029753">
    <property type="entry name" value="D-isomer_DH_CS"/>
</dbReference>
<dbReference type="EMBL" id="JBHTAJ010000033">
    <property type="protein sequence ID" value="MFC7181551.1"/>
    <property type="molecule type" value="Genomic_DNA"/>
</dbReference>
<comment type="caution">
    <text evidence="4">The sequence shown here is derived from an EMBL/GenBank/DDBJ whole genome shotgun (WGS) entry which is preliminary data.</text>
</comment>
<gene>
    <name evidence="4" type="ORF">ACFQMG_18525</name>
</gene>
<accession>A0ABW2FWC9</accession>
<dbReference type="Gene3D" id="3.40.50.720">
    <property type="entry name" value="NAD(P)-binding Rossmann-like Domain"/>
    <property type="match status" value="2"/>
</dbReference>
<dbReference type="Proteomes" id="UP001596435">
    <property type="component" value="Unassembled WGS sequence"/>
</dbReference>
<keyword evidence="1" id="KW-0560">Oxidoreductase</keyword>
<keyword evidence="5" id="KW-1185">Reference proteome</keyword>